<dbReference type="OrthoDB" id="9776853at2"/>
<proteinExistence type="predicted"/>
<dbReference type="InterPro" id="IPR000073">
    <property type="entry name" value="AB_hydrolase_1"/>
</dbReference>
<dbReference type="Proteomes" id="UP000257144">
    <property type="component" value="Unassembled WGS sequence"/>
</dbReference>
<dbReference type="PANTHER" id="PTHR43798">
    <property type="entry name" value="MONOACYLGLYCEROL LIPASE"/>
    <property type="match status" value="1"/>
</dbReference>
<dbReference type="Gene3D" id="3.40.50.1820">
    <property type="entry name" value="alpha/beta hydrolase"/>
    <property type="match status" value="1"/>
</dbReference>
<dbReference type="AlphaFoldDB" id="A0A3D8GSB9"/>
<dbReference type="InterPro" id="IPR029058">
    <property type="entry name" value="AB_hydrolase_fold"/>
</dbReference>
<dbReference type="GO" id="GO:0016787">
    <property type="term" value="F:hydrolase activity"/>
    <property type="evidence" value="ECO:0007669"/>
    <property type="project" value="UniProtKB-KW"/>
</dbReference>
<evidence type="ECO:0000313" key="2">
    <source>
        <dbReference type="EMBL" id="RDU36976.1"/>
    </source>
</evidence>
<keyword evidence="2" id="KW-0378">Hydrolase</keyword>
<dbReference type="InterPro" id="IPR050266">
    <property type="entry name" value="AB_hydrolase_sf"/>
</dbReference>
<dbReference type="RefSeq" id="WP_115451804.1">
    <property type="nucleotide sequence ID" value="NZ_QNQT01000003.1"/>
</dbReference>
<protein>
    <submittedName>
        <fullName evidence="2">Alpha/beta hydrolase</fullName>
    </submittedName>
</protein>
<gene>
    <name evidence="2" type="ORF">DRW41_09775</name>
</gene>
<evidence type="ECO:0000313" key="3">
    <source>
        <dbReference type="Proteomes" id="UP000257144"/>
    </source>
</evidence>
<name>A0A3D8GSB9_9BACI</name>
<organism evidence="2 3">
    <name type="scientific">Neobacillus piezotolerans</name>
    <dbReference type="NCBI Taxonomy" id="2259171"/>
    <lineage>
        <taxon>Bacteria</taxon>
        <taxon>Bacillati</taxon>
        <taxon>Bacillota</taxon>
        <taxon>Bacilli</taxon>
        <taxon>Bacillales</taxon>
        <taxon>Bacillaceae</taxon>
        <taxon>Neobacillus</taxon>
    </lineage>
</organism>
<dbReference type="Pfam" id="PF00561">
    <property type="entry name" value="Abhydrolase_1"/>
    <property type="match status" value="1"/>
</dbReference>
<dbReference type="EMBL" id="QNQT01000003">
    <property type="protein sequence ID" value="RDU36976.1"/>
    <property type="molecule type" value="Genomic_DNA"/>
</dbReference>
<accession>A0A3D8GSB9</accession>
<reference evidence="2 3" key="1">
    <citation type="submission" date="2018-07" db="EMBL/GenBank/DDBJ databases">
        <title>Bacillus sp. YLB-04 draft genome sequence.</title>
        <authorList>
            <person name="Yu L."/>
            <person name="Tang X."/>
        </authorList>
    </citation>
    <scope>NUCLEOTIDE SEQUENCE [LARGE SCALE GENOMIC DNA]</scope>
    <source>
        <strain evidence="2 3">YLB-04</strain>
    </source>
</reference>
<evidence type="ECO:0000259" key="1">
    <source>
        <dbReference type="Pfam" id="PF00561"/>
    </source>
</evidence>
<keyword evidence="3" id="KW-1185">Reference proteome</keyword>
<comment type="caution">
    <text evidence="2">The sequence shown here is derived from an EMBL/GenBank/DDBJ whole genome shotgun (WGS) entry which is preliminary data.</text>
</comment>
<dbReference type="SUPFAM" id="SSF53474">
    <property type="entry name" value="alpha/beta-Hydrolases"/>
    <property type="match status" value="1"/>
</dbReference>
<feature type="domain" description="AB hydrolase-1" evidence="1">
    <location>
        <begin position="14"/>
        <end position="115"/>
    </location>
</feature>
<sequence>MSLSYQEYGDKNAPLMVFLHGGGVSSWMWEKQIQYFSNYHCITIDLPEQGESKNTENFSIRLSAEKVNDLIEKIADGKKVIVIGFSLGAQVAIQMLSINPNLIHYAIINSALVRHNSFFKKMIGPSIKLFFPLVKNKSFSKLQAKTLYIDDEYFETYYKESSQMKSDTLIRILEENMSFEIPNGFNKATGKILVTVGEKEKSVMKKSASDIVSSNSNCTGIMISNVGHGISFVNPDFFNQMVEKWIQEGSIPEGVAAIKK</sequence>